<reference evidence="4" key="1">
    <citation type="submission" date="2017-02" db="UniProtKB">
        <authorList>
            <consortium name="WormBaseParasite"/>
        </authorList>
    </citation>
    <scope>IDENTIFICATION</scope>
</reference>
<accession>A0A0N4VMY1</accession>
<proteinExistence type="predicted"/>
<gene>
    <name evidence="2" type="ORF">EVEC_LOCUS11527</name>
</gene>
<dbReference type="EMBL" id="UXUI01012227">
    <property type="protein sequence ID" value="VDD96776.1"/>
    <property type="molecule type" value="Genomic_DNA"/>
</dbReference>
<name>A0A0N4VMY1_ENTVE</name>
<keyword evidence="1" id="KW-1133">Transmembrane helix</keyword>
<dbReference type="AlphaFoldDB" id="A0A0N4VMY1"/>
<dbReference type="Proteomes" id="UP000274131">
    <property type="component" value="Unassembled WGS sequence"/>
</dbReference>
<keyword evidence="3" id="KW-1185">Reference proteome</keyword>
<dbReference type="WBParaSite" id="EVEC_0001232101-mRNA-1">
    <property type="protein sequence ID" value="EVEC_0001232101-mRNA-1"/>
    <property type="gene ID" value="EVEC_0001232101"/>
</dbReference>
<protein>
    <submittedName>
        <fullName evidence="4">TraG-D_C domain-containing protein</fullName>
    </submittedName>
</protein>
<keyword evidence="1" id="KW-0812">Transmembrane</keyword>
<evidence type="ECO:0000313" key="3">
    <source>
        <dbReference type="Proteomes" id="UP000274131"/>
    </source>
</evidence>
<evidence type="ECO:0000313" key="2">
    <source>
        <dbReference type="EMBL" id="VDD96776.1"/>
    </source>
</evidence>
<evidence type="ECO:0000256" key="1">
    <source>
        <dbReference type="SAM" id="Phobius"/>
    </source>
</evidence>
<reference evidence="2 3" key="2">
    <citation type="submission" date="2018-10" db="EMBL/GenBank/DDBJ databases">
        <authorList>
            <consortium name="Pathogen Informatics"/>
        </authorList>
    </citation>
    <scope>NUCLEOTIDE SEQUENCE [LARGE SCALE GENOMIC DNA]</scope>
</reference>
<sequence length="188" mass="21744">MRILLRRDDIAARHVDDQFLVAACHPVKPEKLFLYHQVEEECYEYLPVQVKEQVVFIAPNTHDVKLHSRAVNCPLKPLRNNHEIIAGLGLNNFLTKRTLFTGIKLPDIGDEWIKLAIDRKQRYEPAEQVSNPFEQRATSTDEFLEEIGGKAEETTKLIKNTLYLLLISWKWICSFVLFPLFLLSVSGI</sequence>
<evidence type="ECO:0000313" key="4">
    <source>
        <dbReference type="WBParaSite" id="EVEC_0001232101-mRNA-1"/>
    </source>
</evidence>
<keyword evidence="1" id="KW-0472">Membrane</keyword>
<organism evidence="4">
    <name type="scientific">Enterobius vermicularis</name>
    <name type="common">Human pinworm</name>
    <dbReference type="NCBI Taxonomy" id="51028"/>
    <lineage>
        <taxon>Eukaryota</taxon>
        <taxon>Metazoa</taxon>
        <taxon>Ecdysozoa</taxon>
        <taxon>Nematoda</taxon>
        <taxon>Chromadorea</taxon>
        <taxon>Rhabditida</taxon>
        <taxon>Spirurina</taxon>
        <taxon>Oxyuridomorpha</taxon>
        <taxon>Oxyuroidea</taxon>
        <taxon>Oxyuridae</taxon>
        <taxon>Enterobius</taxon>
    </lineage>
</organism>
<dbReference type="OrthoDB" id="5861180at2759"/>
<feature type="transmembrane region" description="Helical" evidence="1">
    <location>
        <begin position="162"/>
        <end position="185"/>
    </location>
</feature>